<keyword evidence="1" id="KW-0677">Repeat</keyword>
<evidence type="ECO:0000313" key="7">
    <source>
        <dbReference type="Proteomes" id="UP000789396"/>
    </source>
</evidence>
<dbReference type="InterPro" id="IPR035979">
    <property type="entry name" value="RBD_domain_sf"/>
</dbReference>
<evidence type="ECO:0000313" key="6">
    <source>
        <dbReference type="EMBL" id="CAG8614896.1"/>
    </source>
</evidence>
<feature type="region of interest" description="Disordered" evidence="4">
    <location>
        <begin position="513"/>
        <end position="536"/>
    </location>
</feature>
<gene>
    <name evidence="6" type="ORF">RFULGI_LOCUS7129</name>
</gene>
<evidence type="ECO:0000256" key="2">
    <source>
        <dbReference type="ARBA" id="ARBA00022884"/>
    </source>
</evidence>
<feature type="domain" description="RRM" evidence="5">
    <location>
        <begin position="168"/>
        <end position="246"/>
    </location>
</feature>
<dbReference type="InterPro" id="IPR000504">
    <property type="entry name" value="RRM_dom"/>
</dbReference>
<sequence length="536" mass="60434">MLSIMVVETLKLGQQFPTSGNNNSQQSLTSSSSESPIPSQCDLFIKNLDDNISNSDIVNYFRRFGHIINARVMRDPNTNNSKGFAFVSYTSAEEADRAKSFMDGKILGSKQIIVRYHEPKNLREIKSTFISENRVPSTDEFMQKGLSLPRNYSIQQSFTSSSPIVRSSDLFVKNLDVNISSSHFFNHFRQFGRIISARVMRDQDTNNSKGFGFVSYTSAEEADRAKSSMHNKMLGTKQIIVRFYEPKKLREAALANQYNCNPTSISVYSTNEFRQDLSLPRNYSSQQPLTLPSPIIRSSDLFVKNLDVNISSSDLFNHFRRFGRIISARVMRDQVTYNSKGFGFVSYTSAEEADRAKSSMHNKMLGTKQIIVRFYEPKKLREAALANQFNGNSTSANRLGQGSFFPPGNYGSQQSFAYTSPEGPIMGLYNLLIKNLDTNIYSSDLFNHFRQFGNITCARVMRDPQTNNSKGFGYVSYTSAEDAGIAKLSMHGKILGTKQIVVRFCEPKNHVTELDNKFNGSPNPSSEDHSLPRHNS</sequence>
<dbReference type="FunFam" id="3.30.70.330:FF:000383">
    <property type="entry name" value="Sex lethal, isoform D"/>
    <property type="match status" value="1"/>
</dbReference>
<dbReference type="PROSITE" id="PS50102">
    <property type="entry name" value="RRM"/>
    <property type="match status" value="4"/>
</dbReference>
<dbReference type="GO" id="GO:0009967">
    <property type="term" value="P:positive regulation of signal transduction"/>
    <property type="evidence" value="ECO:0007669"/>
    <property type="project" value="UniProtKB-ARBA"/>
</dbReference>
<feature type="domain" description="RRM" evidence="5">
    <location>
        <begin position="429"/>
        <end position="507"/>
    </location>
</feature>
<feature type="domain" description="RRM" evidence="5">
    <location>
        <begin position="41"/>
        <end position="119"/>
    </location>
</feature>
<dbReference type="EMBL" id="CAJVPZ010009980">
    <property type="protein sequence ID" value="CAG8614896.1"/>
    <property type="molecule type" value="Genomic_DNA"/>
</dbReference>
<name>A0A9N9GKD6_9GLOM</name>
<feature type="region of interest" description="Disordered" evidence="4">
    <location>
        <begin position="15"/>
        <end position="37"/>
    </location>
</feature>
<accession>A0A9N9GKD6</accession>
<organism evidence="6 7">
    <name type="scientific">Racocetra fulgida</name>
    <dbReference type="NCBI Taxonomy" id="60492"/>
    <lineage>
        <taxon>Eukaryota</taxon>
        <taxon>Fungi</taxon>
        <taxon>Fungi incertae sedis</taxon>
        <taxon>Mucoromycota</taxon>
        <taxon>Glomeromycotina</taxon>
        <taxon>Glomeromycetes</taxon>
        <taxon>Diversisporales</taxon>
        <taxon>Gigasporaceae</taxon>
        <taxon>Racocetra</taxon>
    </lineage>
</organism>
<dbReference type="GO" id="GO:0005737">
    <property type="term" value="C:cytoplasm"/>
    <property type="evidence" value="ECO:0007669"/>
    <property type="project" value="UniProtKB-ARBA"/>
</dbReference>
<keyword evidence="2 3" id="KW-0694">RNA-binding</keyword>
<feature type="compositionally biased region" description="Basic and acidic residues" evidence="4">
    <location>
        <begin position="526"/>
        <end position="536"/>
    </location>
</feature>
<reference evidence="6" key="1">
    <citation type="submission" date="2021-06" db="EMBL/GenBank/DDBJ databases">
        <authorList>
            <person name="Kallberg Y."/>
            <person name="Tangrot J."/>
            <person name="Rosling A."/>
        </authorList>
    </citation>
    <scope>NUCLEOTIDE SEQUENCE</scope>
    <source>
        <strain evidence="6">IN212</strain>
    </source>
</reference>
<dbReference type="GO" id="GO:0010629">
    <property type="term" value="P:negative regulation of gene expression"/>
    <property type="evidence" value="ECO:0007669"/>
    <property type="project" value="UniProtKB-ARBA"/>
</dbReference>
<dbReference type="SUPFAM" id="SSF54928">
    <property type="entry name" value="RNA-binding domain, RBD"/>
    <property type="match status" value="2"/>
</dbReference>
<dbReference type="Proteomes" id="UP000789396">
    <property type="component" value="Unassembled WGS sequence"/>
</dbReference>
<dbReference type="Gene3D" id="3.30.70.330">
    <property type="match status" value="4"/>
</dbReference>
<proteinExistence type="predicted"/>
<evidence type="ECO:0000256" key="1">
    <source>
        <dbReference type="ARBA" id="ARBA00022737"/>
    </source>
</evidence>
<protein>
    <submittedName>
        <fullName evidence="6">4157_t:CDS:1</fullName>
    </submittedName>
</protein>
<dbReference type="InterPro" id="IPR012677">
    <property type="entry name" value="Nucleotide-bd_a/b_plait_sf"/>
</dbReference>
<dbReference type="InterPro" id="IPR052462">
    <property type="entry name" value="SLIRP/GR-RBP-like"/>
</dbReference>
<dbReference type="AlphaFoldDB" id="A0A9N9GKD6"/>
<evidence type="ECO:0000256" key="4">
    <source>
        <dbReference type="SAM" id="MobiDB-lite"/>
    </source>
</evidence>
<comment type="caution">
    <text evidence="6">The sequence shown here is derived from an EMBL/GenBank/DDBJ whole genome shotgun (WGS) entry which is preliminary data.</text>
</comment>
<dbReference type="GO" id="GO:0003729">
    <property type="term" value="F:mRNA binding"/>
    <property type="evidence" value="ECO:0007669"/>
    <property type="project" value="UniProtKB-ARBA"/>
</dbReference>
<dbReference type="OrthoDB" id="6159137at2759"/>
<feature type="compositionally biased region" description="Low complexity" evidence="4">
    <location>
        <begin position="19"/>
        <end position="37"/>
    </location>
</feature>
<evidence type="ECO:0000259" key="5">
    <source>
        <dbReference type="PROSITE" id="PS50102"/>
    </source>
</evidence>
<feature type="non-terminal residue" evidence="6">
    <location>
        <position position="536"/>
    </location>
</feature>
<keyword evidence="7" id="KW-1185">Reference proteome</keyword>
<dbReference type="PANTHER" id="PTHR48027">
    <property type="entry name" value="HETEROGENEOUS NUCLEAR RIBONUCLEOPROTEIN 87F-RELATED"/>
    <property type="match status" value="1"/>
</dbReference>
<evidence type="ECO:0000256" key="3">
    <source>
        <dbReference type="PROSITE-ProRule" id="PRU00176"/>
    </source>
</evidence>
<feature type="domain" description="RRM" evidence="5">
    <location>
        <begin position="299"/>
        <end position="377"/>
    </location>
</feature>
<dbReference type="Pfam" id="PF00076">
    <property type="entry name" value="RRM_1"/>
    <property type="match status" value="4"/>
</dbReference>
<dbReference type="SMART" id="SM00360">
    <property type="entry name" value="RRM"/>
    <property type="match status" value="4"/>
</dbReference>